<evidence type="ECO:0000256" key="15">
    <source>
        <dbReference type="ARBA" id="ARBA00048679"/>
    </source>
</evidence>
<reference evidence="21 22" key="1">
    <citation type="submission" date="2023-08" db="EMBL/GenBank/DDBJ databases">
        <title>Black Yeasts Isolated from many extreme environments.</title>
        <authorList>
            <person name="Coleine C."/>
            <person name="Stajich J.E."/>
            <person name="Selbmann L."/>
        </authorList>
    </citation>
    <scope>NUCLEOTIDE SEQUENCE [LARGE SCALE GENOMIC DNA]</scope>
    <source>
        <strain evidence="21 22">CCFEE 5885</strain>
    </source>
</reference>
<gene>
    <name evidence="21" type="primary">TEL1</name>
    <name evidence="21" type="ORF">LTR24_000721</name>
</gene>
<evidence type="ECO:0000256" key="5">
    <source>
        <dbReference type="ARBA" id="ARBA00014619"/>
    </source>
</evidence>
<evidence type="ECO:0000256" key="7">
    <source>
        <dbReference type="ARBA" id="ARBA00022679"/>
    </source>
</evidence>
<comment type="subunit">
    <text evidence="3">Associates with DNA double-strand breaks.</text>
</comment>
<dbReference type="Pfam" id="PF00454">
    <property type="entry name" value="PI3_PI4_kinase"/>
    <property type="match status" value="1"/>
</dbReference>
<dbReference type="InterPro" id="IPR036940">
    <property type="entry name" value="PI3/4_kinase_cat_sf"/>
</dbReference>
<name>A0ABR0KN10_9EURO</name>
<feature type="domain" description="PI3K/PI4K catalytic" evidence="18">
    <location>
        <begin position="2553"/>
        <end position="2862"/>
    </location>
</feature>
<comment type="function">
    <text evidence="13 16">Serine/threonine protein kinase which activates checkpoint signaling upon genotoxic stresses such as ionizing radiation (IR), ultraviolet light (UV), or DNA replication stalling, thereby acting as a DNA damage sensor. Recognizes the substrate consensus sequence [ST]-Q. Phosphorylates histone H2A to form H2AS128ph (gamma-H2A) at sites of DNA damage, involved in the regulation of DNA damage response mechanism. Required for the control of telomere length and genome stability.</text>
</comment>
<evidence type="ECO:0000259" key="18">
    <source>
        <dbReference type="PROSITE" id="PS50290"/>
    </source>
</evidence>
<dbReference type="PROSITE" id="PS51189">
    <property type="entry name" value="FAT"/>
    <property type="match status" value="1"/>
</dbReference>
<dbReference type="InterPro" id="IPR003152">
    <property type="entry name" value="FATC_dom"/>
</dbReference>
<dbReference type="EC" id="2.7.11.1" evidence="4 16"/>
<evidence type="ECO:0000256" key="2">
    <source>
        <dbReference type="ARBA" id="ARBA00010769"/>
    </source>
</evidence>
<dbReference type="Proteomes" id="UP001345013">
    <property type="component" value="Unassembled WGS sequence"/>
</dbReference>
<evidence type="ECO:0000256" key="8">
    <source>
        <dbReference type="ARBA" id="ARBA00022741"/>
    </source>
</evidence>
<dbReference type="PROSITE" id="PS51190">
    <property type="entry name" value="FATC"/>
    <property type="match status" value="1"/>
</dbReference>
<dbReference type="PANTHER" id="PTHR37079">
    <property type="entry name" value="SERINE/THREONINE-PROTEIN KINASE ATM"/>
    <property type="match status" value="1"/>
</dbReference>
<evidence type="ECO:0000256" key="4">
    <source>
        <dbReference type="ARBA" id="ARBA00012513"/>
    </source>
</evidence>
<keyword evidence="16" id="KW-0156">Chromatin regulator</keyword>
<evidence type="ECO:0000256" key="1">
    <source>
        <dbReference type="ARBA" id="ARBA00004123"/>
    </source>
</evidence>
<keyword evidence="6 16" id="KW-0723">Serine/threonine-protein kinase</keyword>
<evidence type="ECO:0000256" key="6">
    <source>
        <dbReference type="ARBA" id="ARBA00022527"/>
    </source>
</evidence>
<dbReference type="InterPro" id="IPR000403">
    <property type="entry name" value="PI3/4_kinase_cat_dom"/>
</dbReference>
<proteinExistence type="inferred from homology"/>
<dbReference type="InterPro" id="IPR021668">
    <property type="entry name" value="TAN"/>
</dbReference>
<evidence type="ECO:0000256" key="9">
    <source>
        <dbReference type="ARBA" id="ARBA00022763"/>
    </source>
</evidence>
<keyword evidence="9 16" id="KW-0227">DNA damage</keyword>
<keyword evidence="10 16" id="KW-0418">Kinase</keyword>
<feature type="domain" description="FATC" evidence="20">
    <location>
        <begin position="2898"/>
        <end position="2930"/>
    </location>
</feature>
<keyword evidence="7 16" id="KW-0808">Transferase</keyword>
<dbReference type="SMART" id="SM01342">
    <property type="entry name" value="TAN"/>
    <property type="match status" value="1"/>
</dbReference>
<keyword evidence="8 16" id="KW-0547">Nucleotide-binding</keyword>
<dbReference type="InterPro" id="IPR011009">
    <property type="entry name" value="Kinase-like_dom_sf"/>
</dbReference>
<dbReference type="InterPro" id="IPR038980">
    <property type="entry name" value="ATM_plant"/>
</dbReference>
<feature type="region of interest" description="Disordered" evidence="17">
    <location>
        <begin position="2843"/>
        <end position="2878"/>
    </location>
</feature>
<feature type="compositionally biased region" description="Polar residues" evidence="17">
    <location>
        <begin position="845"/>
        <end position="863"/>
    </location>
</feature>
<dbReference type="Pfam" id="PF11640">
    <property type="entry name" value="TAN"/>
    <property type="match status" value="1"/>
</dbReference>
<organism evidence="21 22">
    <name type="scientific">Lithohypha guttulata</name>
    <dbReference type="NCBI Taxonomy" id="1690604"/>
    <lineage>
        <taxon>Eukaryota</taxon>
        <taxon>Fungi</taxon>
        <taxon>Dikarya</taxon>
        <taxon>Ascomycota</taxon>
        <taxon>Pezizomycotina</taxon>
        <taxon>Eurotiomycetes</taxon>
        <taxon>Chaetothyriomycetidae</taxon>
        <taxon>Chaetothyriales</taxon>
        <taxon>Trichomeriaceae</taxon>
        <taxon>Lithohypha</taxon>
    </lineage>
</organism>
<feature type="region of interest" description="Disordered" evidence="17">
    <location>
        <begin position="845"/>
        <end position="870"/>
    </location>
</feature>
<keyword evidence="16" id="KW-0779">Telomere</keyword>
<dbReference type="EMBL" id="JAVRRG010000005">
    <property type="protein sequence ID" value="KAK5100873.1"/>
    <property type="molecule type" value="Genomic_DNA"/>
</dbReference>
<evidence type="ECO:0000256" key="14">
    <source>
        <dbReference type="ARBA" id="ARBA00047899"/>
    </source>
</evidence>
<dbReference type="InterPro" id="IPR018936">
    <property type="entry name" value="PI3/4_kinase_CS"/>
</dbReference>
<dbReference type="PANTHER" id="PTHR37079:SF4">
    <property type="entry name" value="SERINE_THREONINE-PROTEIN KINASE ATM"/>
    <property type="match status" value="1"/>
</dbReference>
<evidence type="ECO:0000259" key="20">
    <source>
        <dbReference type="PROSITE" id="PS51190"/>
    </source>
</evidence>
<evidence type="ECO:0000256" key="3">
    <source>
        <dbReference type="ARBA" id="ARBA00011370"/>
    </source>
</evidence>
<protein>
    <recommendedName>
        <fullName evidence="5 16">Serine/threonine-protein kinase Tel1</fullName>
        <ecNumber evidence="4 16">2.7.11.1</ecNumber>
    </recommendedName>
</protein>
<comment type="catalytic activity">
    <reaction evidence="14 16">
        <text>L-threonyl-[protein] + ATP = O-phospho-L-threonyl-[protein] + ADP + H(+)</text>
        <dbReference type="Rhea" id="RHEA:46608"/>
        <dbReference type="Rhea" id="RHEA-COMP:11060"/>
        <dbReference type="Rhea" id="RHEA-COMP:11605"/>
        <dbReference type="ChEBI" id="CHEBI:15378"/>
        <dbReference type="ChEBI" id="CHEBI:30013"/>
        <dbReference type="ChEBI" id="CHEBI:30616"/>
        <dbReference type="ChEBI" id="CHEBI:61977"/>
        <dbReference type="ChEBI" id="CHEBI:456216"/>
        <dbReference type="EC" id="2.7.11.1"/>
    </reaction>
</comment>
<keyword evidence="11 16" id="KW-0067">ATP-binding</keyword>
<evidence type="ECO:0000313" key="22">
    <source>
        <dbReference type="Proteomes" id="UP001345013"/>
    </source>
</evidence>
<sequence length="2930" mass="324822">MAGASILEAVEKLEAGTIAKRSEGLDDLKRILSRAPSSSKLHSLEDHGWHKILDLLFALVKSDKSDVLGGSATAKKRAVNRLETVASALRVVVSFCNCLIRHKTAFAVLDHVCSILSSSQSRDEDFRRPIQSEYFRVFRIIVSHQAHAEHLRPKDWGRYVDFVLDAINDGLSSAGDQEDGYDDAVLASGTMSTNASTSGTIALRPSQASSSRGSRVKLPHGTDELIIALVSLTGITNCPLQVKLTDIAQTILAALATPIQNKDAAFECLNNVIMVALTESTALVSHIGTQVLPQIKRLWSDKVDHKSTSFQEQMLITLLLLRQRLKPPQPALDDIDTQVVASVGSHLLDTYDSRSDQDSLQISDLMFSISDTDDLFSRRGVAPDIESASATLSWCTVAMIAMLRAASPRDAVSQGTEGDLDEGPRKRQRKSVALPDLLKLLMIDEDAIDAREAQEFLVKMLPEIVDDRAGRSSWILLVLSRLSRTAIAQQQGLLKYWWQAWNAASQLVTSDMNSRAACFTMTALIETGIVDTFLSSSNLTDFCFLSGTRGPPTLTDSALLLFSSCLRSGLLRTERQSQDFSNKVLSWLDKVWSLPATKDHARNVDVARMGRPDLLYDLFNALTRTTNSNSQRSRISSPSTLYHAYQQQLENYRFIEYLNGATPTDPPTYPSASLTKHRIADKIGPTSGKQSRDAVCRFLQKKLDDLAIAYRDIELVGYKENSHDRTEHIRRANLTVEMAEILCTACTVSALLNDKASDSYLHTSIKQSWQCVLDYMWLYRHEETAFETSAIRVTQKLLAIRANSEQQPPEAQRSKAELAKSLQETFAKRGDGLVGTKDLDLEFSTSTGASQPSQAKSQRLNQESSRREAPFSTNCHSQFIQVEAMLLEECLSADISERASLSSAMVDFSLGLPAQELLSARAVLINFLENDLSLTTSDAARILRRVAEVCLQDDENERNEAALCFCLKLMQSTVHLWVATPDEDLAEVAMDIYSYFIEVALGKGIASTRVLYNISVLIGSLLRHKPRYGTEVLSSPRTSLLHILKDGTSGLRYRILPTVSTLFDGYVLTEHGAIFDDIVDCLPTEANDPEGIAVRLYALARLGSTWKTCLRQAAYHIFETAANVPLACSFAHECLKMVAKDVGLERGPGHVLHLFAPQIFYTWLEDGSINTMPFSAFGYSTLKDLVEAEMEELVAQAVLRHDKRHQELLESMLGLSWTDMLQTAFARPQVYAIATDVVEDKVVEGPGLLETAICKLIGESAYSDLSKKHFPEAVAHIILSLSEDRGFDKLLGSSSRYKSMLHTYEAIRSHGTSSVVHPARQQPSFRVKYLMPILAKVCVNSEANPDSFWTSSILTYVYREILDDANAALGPLHVASTIRKIRVAVTMAGSTALRGYPLEMLLHSLRPYVTYFHCAEDTIGIYWYLLEQGKKYLQARLSFIAGLGAAIFTALSVFATSSQESTTQESQFIATMARAREFRIWLDKYLQGFDTSQLSPGRDNRLRTIIHHAKEMNSSGTNSRHESEGILLYHILLDQSSEEPLVPQKFFNTVIRGLGQNFRKTANFTDDILESEETTVAVAPVLREVLEQVEVSESFTTWIGSVLGRAYAFAGPSLELALNHKHEDLTAEDESSLAPNHSRRKILLVLVDLVWGEDAAAASMAERTLSFVLSSLPRKERQEMLSSVTEGGDLQDLIFESSFCPEPSYGHTSRRSVEDVSNFGSFPSNSQWAALLAASIIMEDAGDAFLSGLLPLLDSHQTVAHKILPMIAHLVLDGQVEHQQVVHGFLSKLFNAVLNEHTTRNPARVVLSIVSYLRRCIYPGETTYAKRNGWIDINYEKAAAAALDCGMPHTALLMLEIEQSEQALQVSRSRRSSVKTLLPETNVNMELLSRIFRSVQDADFFYGCHEEADVNSVLAKLQHEGEGSRVLAMQSALFDASMKAHGAEAAYQREGQGVVSALSSANLNGLAYATQQYVGADLAGDEGRPFGQALLNVHQWDVSPADKTHHTATLATVLQKLATSQSYSDMQMTINAGLHSATRQLLGHRSGALSNTMSLIDLAALSEVQMLAMTTSIDNLDEAWTMLLEPMAWVGRASFESISTILTAREAVAAAMRGNDKASELFHAKSPTLLLHELRSVRASLAVASKHDAAQFCLNRAMYLSQLQDEAREFNLSVHDAITFDVAGTLWSLGEINAPIEMLRSIQSSKTLDTGVLSISKAELLTELGKKLSHARLDRPDEVTTQYLQPAIQALGKVTTGPMAGRVYHNFAAFCDEQLQDSVGKDDFDRISKLRHRKLQEVTELGNMYRNTSKEELKTLKTHYAKAKTWFNLDDEEYRRMKTNREQLLQQCLENYLLSMQACDDYGKDVLRLLSLWLSNSNVSTANASVANHLNSVPTIKLAPFVNQLSSRLTDDTDQFHQVLYDLVYRIANDHPYHSLYQLFAVTKTRGARNDPVADSRHRAASKLTETIHRGKGQVSAIWMSVHNSCLSLVKFAQEKQEKEVKTNSKIPVRNFKYGKQLEQTLQGLSQKIPPPTMTIGLRSDKDYSTLPTIGALEPQVSIAGGVSAPKIGTIVATDGSRHKMLLKGGNDDLRQDAIMEQVFEQVSGLLQDHRPTRQRNLGIRTYKVIPLTHNSGILEFVQNTIPLNDYLLPAHARYYPKDYKPNSCRRAVQDAQAKKTEERIRTYRSVTQNFHPIMRFFFMEHFLDPDEWFKKRLNYSRSTAAVSMLGHVLGLGDRHGHNILLDQHSGEAVHIDLGVAFEAGRVLPIPEVVPFRLTRDLVDGMGLSGVEGPFRRCCNFTLEALRKHQDAIMTILDVLRYDPLHSWSVSPLRVQRMQEQQEREAAAAAAATKGDKATPAPDEVGAEATARGAGGAKVAGNINEPGEADRALAVVAKKLSASLSVEATVNELIRQATDERNLAVLYCGWAAYA</sequence>
<comment type="subcellular location">
    <subcellularLocation>
        <location evidence="16">Chromosome</location>
        <location evidence="16">Telomere</location>
    </subcellularLocation>
    <subcellularLocation>
        <location evidence="1 16">Nucleus</location>
    </subcellularLocation>
</comment>
<dbReference type="GO" id="GO:0004674">
    <property type="term" value="F:protein serine/threonine kinase activity"/>
    <property type="evidence" value="ECO:0007669"/>
    <property type="project" value="UniProtKB-EC"/>
</dbReference>
<evidence type="ECO:0000259" key="19">
    <source>
        <dbReference type="PROSITE" id="PS51189"/>
    </source>
</evidence>
<dbReference type="InterPro" id="IPR014009">
    <property type="entry name" value="PIK_FAT"/>
</dbReference>
<evidence type="ECO:0000313" key="21">
    <source>
        <dbReference type="EMBL" id="KAK5100873.1"/>
    </source>
</evidence>
<evidence type="ECO:0000256" key="12">
    <source>
        <dbReference type="ARBA" id="ARBA00023242"/>
    </source>
</evidence>
<dbReference type="SMART" id="SM00146">
    <property type="entry name" value="PI3Kc"/>
    <property type="match status" value="1"/>
</dbReference>
<dbReference type="Pfam" id="PF02260">
    <property type="entry name" value="FATC"/>
    <property type="match status" value="1"/>
</dbReference>
<keyword evidence="12 16" id="KW-0539">Nucleus</keyword>
<keyword evidence="16" id="KW-0158">Chromosome</keyword>
<dbReference type="InterPro" id="IPR044107">
    <property type="entry name" value="PIKKc_ATM"/>
</dbReference>
<accession>A0ABR0KN10</accession>
<dbReference type="PROSITE" id="PS00916">
    <property type="entry name" value="PI3_4_KINASE_2"/>
    <property type="match status" value="1"/>
</dbReference>
<dbReference type="PROSITE" id="PS00915">
    <property type="entry name" value="PI3_4_KINASE_1"/>
    <property type="match status" value="1"/>
</dbReference>
<evidence type="ECO:0000256" key="10">
    <source>
        <dbReference type="ARBA" id="ARBA00022777"/>
    </source>
</evidence>
<evidence type="ECO:0000256" key="16">
    <source>
        <dbReference type="RuleBase" id="RU365027"/>
    </source>
</evidence>
<dbReference type="Gene3D" id="1.10.1070.11">
    <property type="entry name" value="Phosphatidylinositol 3-/4-kinase, catalytic domain"/>
    <property type="match status" value="1"/>
</dbReference>
<comment type="similarity">
    <text evidence="2 16">Belongs to the PI3/PI4-kinase family. ATM subfamily.</text>
</comment>
<dbReference type="PROSITE" id="PS50290">
    <property type="entry name" value="PI3_4_KINASE_3"/>
    <property type="match status" value="1"/>
</dbReference>
<evidence type="ECO:0000256" key="11">
    <source>
        <dbReference type="ARBA" id="ARBA00022840"/>
    </source>
</evidence>
<dbReference type="Gene3D" id="3.30.1010.10">
    <property type="entry name" value="Phosphatidylinositol 3-kinase Catalytic Subunit, Chain A, domain 4"/>
    <property type="match status" value="1"/>
</dbReference>
<evidence type="ECO:0000256" key="13">
    <source>
        <dbReference type="ARBA" id="ARBA00025079"/>
    </source>
</evidence>
<evidence type="ECO:0000256" key="17">
    <source>
        <dbReference type="SAM" id="MobiDB-lite"/>
    </source>
</evidence>
<keyword evidence="22" id="KW-1185">Reference proteome</keyword>
<comment type="catalytic activity">
    <reaction evidence="15">
        <text>L-seryl-[protein] + ATP = O-phospho-L-seryl-[protein] + ADP + H(+)</text>
        <dbReference type="Rhea" id="RHEA:17989"/>
        <dbReference type="Rhea" id="RHEA-COMP:9863"/>
        <dbReference type="Rhea" id="RHEA-COMP:11604"/>
        <dbReference type="ChEBI" id="CHEBI:15378"/>
        <dbReference type="ChEBI" id="CHEBI:29999"/>
        <dbReference type="ChEBI" id="CHEBI:30616"/>
        <dbReference type="ChEBI" id="CHEBI:83421"/>
        <dbReference type="ChEBI" id="CHEBI:456216"/>
        <dbReference type="EC" id="2.7.11.1"/>
    </reaction>
</comment>
<dbReference type="SMART" id="SM01343">
    <property type="entry name" value="FATC"/>
    <property type="match status" value="1"/>
</dbReference>
<dbReference type="CDD" id="cd05171">
    <property type="entry name" value="PIKKc_ATM"/>
    <property type="match status" value="1"/>
</dbReference>
<feature type="domain" description="FAT" evidence="19">
    <location>
        <begin position="1837"/>
        <end position="2445"/>
    </location>
</feature>
<dbReference type="SUPFAM" id="SSF56112">
    <property type="entry name" value="Protein kinase-like (PK-like)"/>
    <property type="match status" value="1"/>
</dbReference>
<comment type="caution">
    <text evidence="21">The sequence shown here is derived from an EMBL/GenBank/DDBJ whole genome shotgun (WGS) entry which is preliminary data.</text>
</comment>